<keyword evidence="3" id="KW-1185">Reference proteome</keyword>
<dbReference type="OrthoDB" id="4150019at2759"/>
<evidence type="ECO:0008006" key="4">
    <source>
        <dbReference type="Google" id="ProtNLM"/>
    </source>
</evidence>
<accession>A0A232M4D6</accession>
<proteinExistence type="predicted"/>
<comment type="caution">
    <text evidence="2">The sequence shown here is derived from an EMBL/GenBank/DDBJ whole genome shotgun (WGS) entry which is preliminary data.</text>
</comment>
<dbReference type="AlphaFoldDB" id="A0A232M4D6"/>
<organism evidence="2 3">
    <name type="scientific">Elaphomyces granulatus</name>
    <dbReference type="NCBI Taxonomy" id="519963"/>
    <lineage>
        <taxon>Eukaryota</taxon>
        <taxon>Fungi</taxon>
        <taxon>Dikarya</taxon>
        <taxon>Ascomycota</taxon>
        <taxon>Pezizomycotina</taxon>
        <taxon>Eurotiomycetes</taxon>
        <taxon>Eurotiomycetidae</taxon>
        <taxon>Eurotiales</taxon>
        <taxon>Elaphomycetaceae</taxon>
        <taxon>Elaphomyces</taxon>
    </lineage>
</organism>
<feature type="compositionally biased region" description="Low complexity" evidence="1">
    <location>
        <begin position="102"/>
        <end position="112"/>
    </location>
</feature>
<gene>
    <name evidence="2" type="ORF">Egran_01037</name>
</gene>
<dbReference type="EMBL" id="NPHW01002565">
    <property type="protein sequence ID" value="OXV11202.1"/>
    <property type="molecule type" value="Genomic_DNA"/>
</dbReference>
<protein>
    <recommendedName>
        <fullName evidence="4">Zn(2)-C6 fungal-type domain-containing protein</fullName>
    </recommendedName>
</protein>
<feature type="region of interest" description="Disordered" evidence="1">
    <location>
        <begin position="174"/>
        <end position="242"/>
    </location>
</feature>
<reference evidence="2 3" key="1">
    <citation type="journal article" date="2015" name="Environ. Microbiol.">
        <title>Metagenome sequence of Elaphomyces granulatus from sporocarp tissue reveals Ascomycota ectomycorrhizal fingerprints of genome expansion and a Proteobacteria-rich microbiome.</title>
        <authorList>
            <person name="Quandt C.A."/>
            <person name="Kohler A."/>
            <person name="Hesse C.N."/>
            <person name="Sharpton T.J."/>
            <person name="Martin F."/>
            <person name="Spatafora J.W."/>
        </authorList>
    </citation>
    <scope>NUCLEOTIDE SEQUENCE [LARGE SCALE GENOMIC DNA]</scope>
    <source>
        <strain evidence="2 3">OSC145934</strain>
    </source>
</reference>
<evidence type="ECO:0000313" key="3">
    <source>
        <dbReference type="Proteomes" id="UP000243515"/>
    </source>
</evidence>
<name>A0A232M4D6_9EURO</name>
<feature type="compositionally biased region" description="Low complexity" evidence="1">
    <location>
        <begin position="219"/>
        <end position="228"/>
    </location>
</feature>
<feature type="region of interest" description="Disordered" evidence="1">
    <location>
        <begin position="88"/>
        <end position="132"/>
    </location>
</feature>
<evidence type="ECO:0000256" key="1">
    <source>
        <dbReference type="SAM" id="MobiDB-lite"/>
    </source>
</evidence>
<dbReference type="Proteomes" id="UP000243515">
    <property type="component" value="Unassembled WGS sequence"/>
</dbReference>
<sequence length="364" mass="38662">MRLLLPPVNQLHRDLPAGAMSTIVETATPTPNLKGLVMENSNASSADKKRNKLGYHRTSVACAADDSQGRCENCIRLRKECHFFPVDQQPPVEKRSRPGSKLETSTDPSASSSPPPLGGGGGIDPAESYYPYSPLPQEMSTFGAGAFAGTPMSTYAADPTVASEYATTPTLESWDEHPLFDPQNPQMMPKSRMGNPSPVLWSQGGAPGAPVAPIPSSSPVPGVSGQPQMINTGPTYGVPPDPSLYHMSPTRSISLELASQYPNQYPPHVSPDFKRRVTSPSQNMGQIASPIHGSSPSMQELQAAHIPVSFAGQPAAMGYQAWNTMHGLPGAPSVDGSYSMFPSELQTDFNGQHMAPDASRSPGL</sequence>
<evidence type="ECO:0000313" key="2">
    <source>
        <dbReference type="EMBL" id="OXV11202.1"/>
    </source>
</evidence>